<evidence type="ECO:0000313" key="1">
    <source>
        <dbReference type="EMBL" id="KAH9776375.1"/>
    </source>
</evidence>
<dbReference type="Proteomes" id="UP000829398">
    <property type="component" value="Chromosome 3"/>
</dbReference>
<keyword evidence="2" id="KW-1185">Reference proteome</keyword>
<comment type="caution">
    <text evidence="1">The sequence shown here is derived from an EMBL/GenBank/DDBJ whole genome shotgun (WGS) entry which is preliminary data.</text>
</comment>
<protein>
    <submittedName>
        <fullName evidence="1">Ferric reduction oxidase 8</fullName>
    </submittedName>
</protein>
<sequence length="758" mass="85679">MFGKRGHLDIALEGIFRPSFPNHKEVATGYAALWILKPTNLWTKIWHEAEDRARPTLFGYYGLNFAVSTFPVIALAIIGFIYLHLLPRKPRIRQARSSATALSNPLVVNSIVGILSSFEILLVFLFVIFLVWTYYARISNDFKKLMPVKSLKLNTWQLKYLRVATRFGLLAEACLALLLLPILRGLSLFRLLGIQFEASVRYHIWLGTAMIFFATIHGGSTLFVWGVSQHIQDEMWRWQKTGRIYLAGEIALVTGLVMWITSLPQIRRKKFEFFYYTHHLYIIFLIFFLFHAGDRHFYMVFGGIFLFGLDKLLRFIQSRPEACILSARVFPSKAIELILPKHAGKASSPCKVTFMRNIYTTPKFFVIPIAGLKFTPTSVIFMKIPSISKFQWHSFSITSSSSVDDQTMSLVVKCEGEWTSSLYQMIHAELDSDADQMRCIPVAIEGPYGPATMDFLRYDSLLLVAGGIGITPFLSILQEIASAQSNRKYRFPSKVQLIYVIKSSQEICLLNSISPLLSNQPSKKWHLTLKVFVTQEEQSSVTVREVLNDLSLVRAVRFGTQSNYAVNGLESLIWMAALVGITSILFVIFLISLNHIFVPVEKKLPSEKLAAPSEKVVSKEKTPSWVADLIILSSFIIAITGSTLMAILLRWRRLKKQTPPVSLNQGKAVQVLGPIEEEHEINFGGRPNFEEIFSELEKETAGSDIGVLVCGPESMKESDSRAILDFISSYGPIVNLSIQRGSSYIHQTMRGKMQLSPQ</sequence>
<organism evidence="1 2">
    <name type="scientific">Citrus sinensis</name>
    <name type="common">Sweet orange</name>
    <name type="synonym">Citrus aurantium var. sinensis</name>
    <dbReference type="NCBI Taxonomy" id="2711"/>
    <lineage>
        <taxon>Eukaryota</taxon>
        <taxon>Viridiplantae</taxon>
        <taxon>Streptophyta</taxon>
        <taxon>Embryophyta</taxon>
        <taxon>Tracheophyta</taxon>
        <taxon>Spermatophyta</taxon>
        <taxon>Magnoliopsida</taxon>
        <taxon>eudicotyledons</taxon>
        <taxon>Gunneridae</taxon>
        <taxon>Pentapetalae</taxon>
        <taxon>rosids</taxon>
        <taxon>malvids</taxon>
        <taxon>Sapindales</taxon>
        <taxon>Rutaceae</taxon>
        <taxon>Aurantioideae</taxon>
        <taxon>Citrus</taxon>
    </lineage>
</organism>
<accession>A0ACB8LT61</accession>
<evidence type="ECO:0000313" key="2">
    <source>
        <dbReference type="Proteomes" id="UP000829398"/>
    </source>
</evidence>
<proteinExistence type="predicted"/>
<reference evidence="2" key="1">
    <citation type="journal article" date="2023" name="Hortic. Res.">
        <title>A chromosome-level phased genome enabling allele-level studies in sweet orange: a case study on citrus Huanglongbing tolerance.</title>
        <authorList>
            <person name="Wu B."/>
            <person name="Yu Q."/>
            <person name="Deng Z."/>
            <person name="Duan Y."/>
            <person name="Luo F."/>
            <person name="Gmitter F. Jr."/>
        </authorList>
    </citation>
    <scope>NUCLEOTIDE SEQUENCE [LARGE SCALE GENOMIC DNA]</scope>
    <source>
        <strain evidence="2">cv. Valencia</strain>
    </source>
</reference>
<name>A0ACB8LT61_CITSI</name>
<dbReference type="EMBL" id="CM039172">
    <property type="protein sequence ID" value="KAH9776375.1"/>
    <property type="molecule type" value="Genomic_DNA"/>
</dbReference>
<gene>
    <name evidence="1" type="ORF">KPL71_006686</name>
</gene>